<sequence length="247" mass="25595">MTTLTTAAAATASDRVDRRRSLTAGVLFLVTFVSAIAGVLLYAPVLDDAHYVLGAGEDTRVLLGVLCEAVLIAANLGTALALFPVLRRRAEGLALGYVVARVMECVFIAVGMLCVLTVVSLRQHAAAIGDADALVASAQTLVALRNWTFLLGPGFVAGLGNGVLLGWLLLRSGLVPRPMALVGMAGGALVALSGVGVLFGLWSQGSPVSAVATLPEIVWEAFLGVYFAFVGFRAHRRGAARPQPSAE</sequence>
<reference evidence="2 3" key="1">
    <citation type="submission" date="2020-07" db="EMBL/GenBank/DDBJ databases">
        <title>Sequencing the genomes of 1000 actinobacteria strains.</title>
        <authorList>
            <person name="Klenk H.-P."/>
        </authorList>
    </citation>
    <scope>NUCLEOTIDE SEQUENCE [LARGE SCALE GENOMIC DNA]</scope>
    <source>
        <strain evidence="2 3">DSM 15165</strain>
    </source>
</reference>
<keyword evidence="1" id="KW-0812">Transmembrane</keyword>
<evidence type="ECO:0000256" key="1">
    <source>
        <dbReference type="SAM" id="Phobius"/>
    </source>
</evidence>
<proteinExistence type="predicted"/>
<dbReference type="InterPro" id="IPR025495">
    <property type="entry name" value="DUF4386"/>
</dbReference>
<dbReference type="EMBL" id="JACCFL010000001">
    <property type="protein sequence ID" value="NYJ25356.1"/>
    <property type="molecule type" value="Genomic_DNA"/>
</dbReference>
<feature type="transmembrane region" description="Helical" evidence="1">
    <location>
        <begin position="147"/>
        <end position="169"/>
    </location>
</feature>
<feature type="transmembrane region" description="Helical" evidence="1">
    <location>
        <begin position="208"/>
        <end position="232"/>
    </location>
</feature>
<feature type="transmembrane region" description="Helical" evidence="1">
    <location>
        <begin position="181"/>
        <end position="202"/>
    </location>
</feature>
<feature type="transmembrane region" description="Helical" evidence="1">
    <location>
        <begin position="63"/>
        <end position="86"/>
    </location>
</feature>
<comment type="caution">
    <text evidence="2">The sequence shown here is derived from an EMBL/GenBank/DDBJ whole genome shotgun (WGS) entry which is preliminary data.</text>
</comment>
<evidence type="ECO:0000313" key="2">
    <source>
        <dbReference type="EMBL" id="NYJ25356.1"/>
    </source>
</evidence>
<feature type="transmembrane region" description="Helical" evidence="1">
    <location>
        <begin position="98"/>
        <end position="119"/>
    </location>
</feature>
<keyword evidence="1" id="KW-0472">Membrane</keyword>
<dbReference type="Pfam" id="PF14329">
    <property type="entry name" value="DUF4386"/>
    <property type="match status" value="1"/>
</dbReference>
<feature type="transmembrane region" description="Helical" evidence="1">
    <location>
        <begin position="22"/>
        <end position="43"/>
    </location>
</feature>
<dbReference type="AlphaFoldDB" id="A0A853CW61"/>
<accession>A0A853CW61</accession>
<evidence type="ECO:0008006" key="4">
    <source>
        <dbReference type="Google" id="ProtNLM"/>
    </source>
</evidence>
<dbReference type="Proteomes" id="UP000578352">
    <property type="component" value="Unassembled WGS sequence"/>
</dbReference>
<protein>
    <recommendedName>
        <fullName evidence="4">DUF4386 domain-containing protein</fullName>
    </recommendedName>
</protein>
<dbReference type="RefSeq" id="WP_179608039.1">
    <property type="nucleotide sequence ID" value="NZ_BAABEH010000001.1"/>
</dbReference>
<gene>
    <name evidence="2" type="ORF">HNR13_003643</name>
</gene>
<keyword evidence="1" id="KW-1133">Transmembrane helix</keyword>
<organism evidence="2 3">
    <name type="scientific">Leifsonia shinshuensis</name>
    <dbReference type="NCBI Taxonomy" id="150026"/>
    <lineage>
        <taxon>Bacteria</taxon>
        <taxon>Bacillati</taxon>
        <taxon>Actinomycetota</taxon>
        <taxon>Actinomycetes</taxon>
        <taxon>Micrococcales</taxon>
        <taxon>Microbacteriaceae</taxon>
        <taxon>Leifsonia</taxon>
    </lineage>
</organism>
<evidence type="ECO:0000313" key="3">
    <source>
        <dbReference type="Proteomes" id="UP000578352"/>
    </source>
</evidence>
<name>A0A853CW61_9MICO</name>